<protein>
    <recommendedName>
        <fullName evidence="7">Amino acid transporter transmembrane domain-containing protein</fullName>
    </recommendedName>
</protein>
<keyword evidence="3 6" id="KW-0812">Transmembrane</keyword>
<dbReference type="EMBL" id="NKCI01000080">
    <property type="protein sequence ID" value="RSL57567.1"/>
    <property type="molecule type" value="Genomic_DNA"/>
</dbReference>
<organism evidence="8 9">
    <name type="scientific">Fusarium duplospermum</name>
    <dbReference type="NCBI Taxonomy" id="1325734"/>
    <lineage>
        <taxon>Eukaryota</taxon>
        <taxon>Fungi</taxon>
        <taxon>Dikarya</taxon>
        <taxon>Ascomycota</taxon>
        <taxon>Pezizomycotina</taxon>
        <taxon>Sordariomycetes</taxon>
        <taxon>Hypocreomycetidae</taxon>
        <taxon>Hypocreales</taxon>
        <taxon>Nectriaceae</taxon>
        <taxon>Fusarium</taxon>
        <taxon>Fusarium solani species complex</taxon>
    </lineage>
</organism>
<dbReference type="PANTHER" id="PTHR22950:SF683">
    <property type="entry name" value="AMINO ACID TRANSPORTER (EUROFUNG)"/>
    <property type="match status" value="1"/>
</dbReference>
<dbReference type="Proteomes" id="UP000288168">
    <property type="component" value="Unassembled WGS sequence"/>
</dbReference>
<proteinExistence type="inferred from homology"/>
<reference evidence="8 9" key="1">
    <citation type="submission" date="2017-06" db="EMBL/GenBank/DDBJ databases">
        <title>Comparative genomic analysis of Ambrosia Fusariam Clade fungi.</title>
        <authorList>
            <person name="Stajich J.E."/>
            <person name="Carrillo J."/>
            <person name="Kijimoto T."/>
            <person name="Eskalen A."/>
            <person name="O'Donnell K."/>
            <person name="Kasson M."/>
        </authorList>
    </citation>
    <scope>NUCLEOTIDE SEQUENCE [LARGE SCALE GENOMIC DNA]</scope>
    <source>
        <strain evidence="8 9">NRRL62584</strain>
    </source>
</reference>
<dbReference type="OrthoDB" id="40134at2759"/>
<evidence type="ECO:0000256" key="1">
    <source>
        <dbReference type="ARBA" id="ARBA00004141"/>
    </source>
</evidence>
<feature type="transmembrane region" description="Helical" evidence="6">
    <location>
        <begin position="139"/>
        <end position="161"/>
    </location>
</feature>
<evidence type="ECO:0000256" key="6">
    <source>
        <dbReference type="SAM" id="Phobius"/>
    </source>
</evidence>
<evidence type="ECO:0000259" key="7">
    <source>
        <dbReference type="Pfam" id="PF01490"/>
    </source>
</evidence>
<dbReference type="PANTHER" id="PTHR22950">
    <property type="entry name" value="AMINO ACID TRANSPORTER"/>
    <property type="match status" value="1"/>
</dbReference>
<evidence type="ECO:0000256" key="3">
    <source>
        <dbReference type="ARBA" id="ARBA00022692"/>
    </source>
</evidence>
<feature type="transmembrane region" description="Helical" evidence="6">
    <location>
        <begin position="193"/>
        <end position="215"/>
    </location>
</feature>
<keyword evidence="9" id="KW-1185">Reference proteome</keyword>
<feature type="transmembrane region" description="Helical" evidence="6">
    <location>
        <begin position="168"/>
        <end position="187"/>
    </location>
</feature>
<evidence type="ECO:0000256" key="5">
    <source>
        <dbReference type="ARBA" id="ARBA00023136"/>
    </source>
</evidence>
<evidence type="ECO:0000256" key="4">
    <source>
        <dbReference type="ARBA" id="ARBA00022989"/>
    </source>
</evidence>
<evidence type="ECO:0000256" key="2">
    <source>
        <dbReference type="ARBA" id="ARBA00008066"/>
    </source>
</evidence>
<dbReference type="GO" id="GO:0015179">
    <property type="term" value="F:L-amino acid transmembrane transporter activity"/>
    <property type="evidence" value="ECO:0007669"/>
    <property type="project" value="TreeGrafter"/>
</dbReference>
<comment type="caution">
    <text evidence="8">The sequence shown here is derived from an EMBL/GenBank/DDBJ whole genome shotgun (WGS) entry which is preliminary data.</text>
</comment>
<feature type="domain" description="Amino acid transporter transmembrane" evidence="7">
    <location>
        <begin position="56"/>
        <end position="211"/>
    </location>
</feature>
<accession>A0A428PWV9</accession>
<dbReference type="AlphaFoldDB" id="A0A428PWV9"/>
<dbReference type="Pfam" id="PF01490">
    <property type="entry name" value="Aa_trans"/>
    <property type="match status" value="1"/>
</dbReference>
<keyword evidence="4 6" id="KW-1133">Transmembrane helix</keyword>
<dbReference type="GO" id="GO:0016020">
    <property type="term" value="C:membrane"/>
    <property type="evidence" value="ECO:0007669"/>
    <property type="project" value="UniProtKB-SubCell"/>
</dbReference>
<evidence type="ECO:0000313" key="9">
    <source>
        <dbReference type="Proteomes" id="UP000288168"/>
    </source>
</evidence>
<keyword evidence="5 6" id="KW-0472">Membrane</keyword>
<gene>
    <name evidence="8" type="ORF">CEP54_008183</name>
</gene>
<dbReference type="InterPro" id="IPR013057">
    <property type="entry name" value="AA_transpt_TM"/>
</dbReference>
<dbReference type="STRING" id="1325734.A0A428PWV9"/>
<comment type="similarity">
    <text evidence="2">Belongs to the amino acid/polyamine transporter 2 family.</text>
</comment>
<feature type="transmembrane region" description="Helical" evidence="6">
    <location>
        <begin position="71"/>
        <end position="98"/>
    </location>
</feature>
<comment type="subcellular location">
    <subcellularLocation>
        <location evidence="1">Membrane</location>
        <topology evidence="1">Multi-pass membrane protein</topology>
    </subcellularLocation>
</comment>
<evidence type="ECO:0000313" key="8">
    <source>
        <dbReference type="EMBL" id="RSL57567.1"/>
    </source>
</evidence>
<name>A0A428PWV9_9HYPO</name>
<sequence>MSNPAEISAANKTAKDDLEGLGKVDFLVKVSSTNTVAHDAVFGSLTEDGPNYRNVEWIGTSVLMMKTQIGLGVLSIPAAFNVLGLIPGVLCLLAIAIITTWSNYMVGAFKLKHPEVYGIDDASRIMFGVVGREILSAGFSLYLIFAAGSGMLGISIGFNAISTHGTCTAVFVAVAAVGVMCLASIRTLDRLSWIAWVGLVSLLVAIFMVTIGVGVQDHPDAAPPGP</sequence>